<evidence type="ECO:0000259" key="4">
    <source>
        <dbReference type="PROSITE" id="PS50995"/>
    </source>
</evidence>
<dbReference type="InterPro" id="IPR000835">
    <property type="entry name" value="HTH_MarR-typ"/>
</dbReference>
<gene>
    <name evidence="5" type="ORF">GCM10009765_63330</name>
</gene>
<evidence type="ECO:0000256" key="1">
    <source>
        <dbReference type="ARBA" id="ARBA00023015"/>
    </source>
</evidence>
<evidence type="ECO:0000256" key="2">
    <source>
        <dbReference type="ARBA" id="ARBA00023125"/>
    </source>
</evidence>
<sequence length="138" mass="15328">MNEFLTLFTRAAKLMRAAADESMSQHGVRVGQNLVLEALWATDGLTPGEIAERVHLSTPTVVNTANRMVTGGLVTKKRDRTDGRLVRLYLTDRARSVRGDIEAGRDELERRATSGLTDAERKAMLVAFRKMIATLEKD</sequence>
<comment type="caution">
    <text evidence="5">The sequence shown here is derived from an EMBL/GenBank/DDBJ whole genome shotgun (WGS) entry which is preliminary data.</text>
</comment>
<reference evidence="5 6" key="1">
    <citation type="journal article" date="2019" name="Int. J. Syst. Evol. Microbiol.">
        <title>The Global Catalogue of Microorganisms (GCM) 10K type strain sequencing project: providing services to taxonomists for standard genome sequencing and annotation.</title>
        <authorList>
            <consortium name="The Broad Institute Genomics Platform"/>
            <consortium name="The Broad Institute Genome Sequencing Center for Infectious Disease"/>
            <person name="Wu L."/>
            <person name="Ma J."/>
        </authorList>
    </citation>
    <scope>NUCLEOTIDE SEQUENCE [LARGE SCALE GENOMIC DNA]</scope>
    <source>
        <strain evidence="5 6">JCM 14718</strain>
    </source>
</reference>
<feature type="domain" description="HTH marR-type" evidence="4">
    <location>
        <begin position="1"/>
        <end position="133"/>
    </location>
</feature>
<keyword evidence="6" id="KW-1185">Reference proteome</keyword>
<dbReference type="Pfam" id="PF12802">
    <property type="entry name" value="MarR_2"/>
    <property type="match status" value="1"/>
</dbReference>
<dbReference type="Proteomes" id="UP001500618">
    <property type="component" value="Unassembled WGS sequence"/>
</dbReference>
<dbReference type="InterPro" id="IPR036390">
    <property type="entry name" value="WH_DNA-bd_sf"/>
</dbReference>
<dbReference type="PANTHER" id="PTHR33164:SF43">
    <property type="entry name" value="HTH-TYPE TRANSCRIPTIONAL REPRESSOR YETL"/>
    <property type="match status" value="1"/>
</dbReference>
<dbReference type="SUPFAM" id="SSF46785">
    <property type="entry name" value="Winged helix' DNA-binding domain"/>
    <property type="match status" value="1"/>
</dbReference>
<proteinExistence type="predicted"/>
<name>A0ABN2IHW0_9ACTN</name>
<organism evidence="5 6">
    <name type="scientific">Fodinicola feengrottensis</name>
    <dbReference type="NCBI Taxonomy" id="435914"/>
    <lineage>
        <taxon>Bacteria</taxon>
        <taxon>Bacillati</taxon>
        <taxon>Actinomycetota</taxon>
        <taxon>Actinomycetes</taxon>
        <taxon>Mycobacteriales</taxon>
        <taxon>Fodinicola</taxon>
    </lineage>
</organism>
<dbReference type="PRINTS" id="PR00598">
    <property type="entry name" value="HTHMARR"/>
</dbReference>
<evidence type="ECO:0000313" key="6">
    <source>
        <dbReference type="Proteomes" id="UP001500618"/>
    </source>
</evidence>
<dbReference type="PROSITE" id="PS01117">
    <property type="entry name" value="HTH_MARR_1"/>
    <property type="match status" value="1"/>
</dbReference>
<dbReference type="EMBL" id="BAAANY010000030">
    <property type="protein sequence ID" value="GAA1705405.1"/>
    <property type="molecule type" value="Genomic_DNA"/>
</dbReference>
<evidence type="ECO:0000256" key="3">
    <source>
        <dbReference type="ARBA" id="ARBA00023163"/>
    </source>
</evidence>
<dbReference type="InterPro" id="IPR023187">
    <property type="entry name" value="Tscrpt_reg_MarR-type_CS"/>
</dbReference>
<protein>
    <submittedName>
        <fullName evidence="5">MarR family transcriptional regulator</fullName>
    </submittedName>
</protein>
<keyword evidence="1" id="KW-0805">Transcription regulation</keyword>
<dbReference type="SMART" id="SM00347">
    <property type="entry name" value="HTH_MARR"/>
    <property type="match status" value="1"/>
</dbReference>
<accession>A0ABN2IHW0</accession>
<dbReference type="PROSITE" id="PS50995">
    <property type="entry name" value="HTH_MARR_2"/>
    <property type="match status" value="1"/>
</dbReference>
<evidence type="ECO:0000313" key="5">
    <source>
        <dbReference type="EMBL" id="GAA1705405.1"/>
    </source>
</evidence>
<dbReference type="InterPro" id="IPR036388">
    <property type="entry name" value="WH-like_DNA-bd_sf"/>
</dbReference>
<dbReference type="Gene3D" id="1.10.10.10">
    <property type="entry name" value="Winged helix-like DNA-binding domain superfamily/Winged helix DNA-binding domain"/>
    <property type="match status" value="1"/>
</dbReference>
<keyword evidence="2" id="KW-0238">DNA-binding</keyword>
<dbReference type="RefSeq" id="WP_163566934.1">
    <property type="nucleotide sequence ID" value="NZ_BAAANY010000030.1"/>
</dbReference>
<keyword evidence="3" id="KW-0804">Transcription</keyword>
<dbReference type="InterPro" id="IPR039422">
    <property type="entry name" value="MarR/SlyA-like"/>
</dbReference>
<dbReference type="PANTHER" id="PTHR33164">
    <property type="entry name" value="TRANSCRIPTIONAL REGULATOR, MARR FAMILY"/>
    <property type="match status" value="1"/>
</dbReference>